<dbReference type="Proteomes" id="UP001174936">
    <property type="component" value="Unassembled WGS sequence"/>
</dbReference>
<comment type="caution">
    <text evidence="2">The sequence shown here is derived from an EMBL/GenBank/DDBJ whole genome shotgun (WGS) entry which is preliminary data.</text>
</comment>
<feature type="compositionally biased region" description="Basic and acidic residues" evidence="1">
    <location>
        <begin position="55"/>
        <end position="69"/>
    </location>
</feature>
<feature type="compositionally biased region" description="Basic and acidic residues" evidence="1">
    <location>
        <begin position="430"/>
        <end position="440"/>
    </location>
</feature>
<name>A0AA39YQY0_9PEZI</name>
<organism evidence="2 3">
    <name type="scientific">Cercophora newfieldiana</name>
    <dbReference type="NCBI Taxonomy" id="92897"/>
    <lineage>
        <taxon>Eukaryota</taxon>
        <taxon>Fungi</taxon>
        <taxon>Dikarya</taxon>
        <taxon>Ascomycota</taxon>
        <taxon>Pezizomycotina</taxon>
        <taxon>Sordariomycetes</taxon>
        <taxon>Sordariomycetidae</taxon>
        <taxon>Sordariales</taxon>
        <taxon>Lasiosphaeriaceae</taxon>
        <taxon>Cercophora</taxon>
    </lineage>
</organism>
<feature type="region of interest" description="Disordered" evidence="1">
    <location>
        <begin position="85"/>
        <end position="176"/>
    </location>
</feature>
<feature type="compositionally biased region" description="Acidic residues" evidence="1">
    <location>
        <begin position="263"/>
        <end position="274"/>
    </location>
</feature>
<gene>
    <name evidence="2" type="ORF">B0T16DRAFT_384862</name>
</gene>
<feature type="compositionally biased region" description="Basic and acidic residues" evidence="1">
    <location>
        <begin position="1"/>
        <end position="15"/>
    </location>
</feature>
<protein>
    <submittedName>
        <fullName evidence="2">Uncharacterized protein</fullName>
    </submittedName>
</protein>
<sequence length="582" mass="64768">MARRDSYYVNHDTDSPPRSPRQRRTKERQGSFVGNILKKSIGVVSRSSHVSSSHSHSDTHVSIKLDRSSSKSVYRLDIYKSHVGEDHEDDHSADDHGKHHSADHHFHSEHESKHESKHNCEHASTSQRRSQYEMQDTPTTPTRAPTTPPPTPRRRVRRSSSAASRRSRMRSAATQQVCYSCDAQRGPGYQKSHPIESDEDALPNLFQGLKELFQGVKQFLKGFFQGFKRFFQSALNSTPNGFGDGEYDFKPTTEAREWESEACEDNSEDDEELDSQGQTVVNAQGKPVKPILKRKPSTASSKRRSVRFSTTDIFEDVPGLTSVSPRVGTPELLNEEPITPSDPVDPPTPTATPISEQFYHSQFGRKGGMGNGHIDFASYFRQFQEHESGTQETAPSGFLFDHPAPSPSYYFDGKPLFSTAHDNSGNFSPHFERYASHSDPSDNMYNHNNEKVYPGSASSEPTETFGAWNTPEEPAQPQQCQSFGMPSHYETEARSPSSATQDTFFANPKFGDWDDDNNGSPASNYGSSKLASPSPTFAAANPSASFAHPKMGDVNSTAWEVNSVQEAEIEAYSARLRCVSPI</sequence>
<feature type="compositionally biased region" description="Polar residues" evidence="1">
    <location>
        <begin position="122"/>
        <end position="136"/>
    </location>
</feature>
<feature type="compositionally biased region" description="Low complexity" evidence="1">
    <location>
        <begin position="43"/>
        <end position="54"/>
    </location>
</feature>
<reference evidence="2" key="1">
    <citation type="submission" date="2023-06" db="EMBL/GenBank/DDBJ databases">
        <title>Genome-scale phylogeny and comparative genomics of the fungal order Sordariales.</title>
        <authorList>
            <consortium name="Lawrence Berkeley National Laboratory"/>
            <person name="Hensen N."/>
            <person name="Bonometti L."/>
            <person name="Westerberg I."/>
            <person name="Brannstrom I.O."/>
            <person name="Guillou S."/>
            <person name="Cros-Aarteil S."/>
            <person name="Calhoun S."/>
            <person name="Haridas S."/>
            <person name="Kuo A."/>
            <person name="Mondo S."/>
            <person name="Pangilinan J."/>
            <person name="Riley R."/>
            <person name="Labutti K."/>
            <person name="Andreopoulos B."/>
            <person name="Lipzen A."/>
            <person name="Chen C."/>
            <person name="Yanf M."/>
            <person name="Daum C."/>
            <person name="Ng V."/>
            <person name="Clum A."/>
            <person name="Steindorff A."/>
            <person name="Ohm R."/>
            <person name="Martin F."/>
            <person name="Silar P."/>
            <person name="Natvig D."/>
            <person name="Lalanne C."/>
            <person name="Gautier V."/>
            <person name="Ament-Velasquez S.L."/>
            <person name="Kruys A."/>
            <person name="Hutchinson M.I."/>
            <person name="Powell A.J."/>
            <person name="Barry K."/>
            <person name="Miller A.N."/>
            <person name="Grigoriev I.V."/>
            <person name="Debuchy R."/>
            <person name="Gladieux P."/>
            <person name="Thoren M.H."/>
            <person name="Johannesson H."/>
        </authorList>
    </citation>
    <scope>NUCLEOTIDE SEQUENCE</scope>
    <source>
        <strain evidence="2">SMH2532-1</strain>
    </source>
</reference>
<evidence type="ECO:0000313" key="2">
    <source>
        <dbReference type="EMBL" id="KAK0656097.1"/>
    </source>
</evidence>
<evidence type="ECO:0000313" key="3">
    <source>
        <dbReference type="Proteomes" id="UP001174936"/>
    </source>
</evidence>
<proteinExistence type="predicted"/>
<feature type="compositionally biased region" description="Polar residues" evidence="1">
    <location>
        <begin position="518"/>
        <end position="535"/>
    </location>
</feature>
<feature type="region of interest" description="Disordered" evidence="1">
    <location>
        <begin position="263"/>
        <end position="307"/>
    </location>
</feature>
<dbReference type="AlphaFoldDB" id="A0AA39YQY0"/>
<feature type="compositionally biased region" description="Polar residues" evidence="1">
    <location>
        <begin position="494"/>
        <end position="504"/>
    </location>
</feature>
<keyword evidence="3" id="KW-1185">Reference proteome</keyword>
<accession>A0AA39YQY0</accession>
<evidence type="ECO:0000256" key="1">
    <source>
        <dbReference type="SAM" id="MobiDB-lite"/>
    </source>
</evidence>
<feature type="region of interest" description="Disordered" evidence="1">
    <location>
        <begin position="430"/>
        <end position="548"/>
    </location>
</feature>
<feature type="region of interest" description="Disordered" evidence="1">
    <location>
        <begin position="1"/>
        <end position="69"/>
    </location>
</feature>
<feature type="compositionally biased region" description="Basic residues" evidence="1">
    <location>
        <begin position="291"/>
        <end position="306"/>
    </location>
</feature>
<feature type="compositionally biased region" description="Basic and acidic residues" evidence="1">
    <location>
        <begin position="85"/>
        <end position="97"/>
    </location>
</feature>
<dbReference type="EMBL" id="JAULSV010000001">
    <property type="protein sequence ID" value="KAK0656097.1"/>
    <property type="molecule type" value="Genomic_DNA"/>
</dbReference>
<feature type="compositionally biased region" description="Low complexity" evidence="1">
    <location>
        <begin position="159"/>
        <end position="174"/>
    </location>
</feature>
<feature type="compositionally biased region" description="Basic and acidic residues" evidence="1">
    <location>
        <begin position="103"/>
        <end position="121"/>
    </location>
</feature>